<organism evidence="1 2">
    <name type="scientific">Burkholderia gladioli</name>
    <name type="common">Pseudomonas marginata</name>
    <name type="synonym">Phytomonas marginata</name>
    <dbReference type="NCBI Taxonomy" id="28095"/>
    <lineage>
        <taxon>Bacteria</taxon>
        <taxon>Pseudomonadati</taxon>
        <taxon>Pseudomonadota</taxon>
        <taxon>Betaproteobacteria</taxon>
        <taxon>Burkholderiales</taxon>
        <taxon>Burkholderiaceae</taxon>
        <taxon>Burkholderia</taxon>
    </lineage>
</organism>
<reference evidence="2" key="1">
    <citation type="submission" date="2017-09" db="EMBL/GenBank/DDBJ databases">
        <title>FDA dAtabase for Regulatory Grade micrObial Sequences (FDA-ARGOS): Supporting development and validation of Infectious Disease Dx tests.</title>
        <authorList>
            <person name="Minogue T."/>
            <person name="Wolcott M."/>
            <person name="Wasieloski L."/>
            <person name="Aguilar W."/>
            <person name="Moore D."/>
            <person name="Tallon L."/>
            <person name="Sadzewicz L."/>
            <person name="Ott S."/>
            <person name="Zhao X."/>
            <person name="Nagaraj S."/>
            <person name="Vavikolanu K."/>
            <person name="Aluvathingal J."/>
            <person name="Nadendla S."/>
            <person name="Sichtig H."/>
        </authorList>
    </citation>
    <scope>NUCLEOTIDE SEQUENCE [LARGE SCALE GENOMIC DNA]</scope>
    <source>
        <strain evidence="2">FDAARGOS_390</strain>
    </source>
</reference>
<dbReference type="RefSeq" id="WP_096750806.1">
    <property type="nucleotide sequence ID" value="NZ_CADEPO010000009.1"/>
</dbReference>
<dbReference type="EMBL" id="PDDY01000001">
    <property type="protein sequence ID" value="PEH42178.1"/>
    <property type="molecule type" value="Genomic_DNA"/>
</dbReference>
<dbReference type="InterPro" id="IPR028958">
    <property type="entry name" value="Imm42"/>
</dbReference>
<sequence length="160" mass="18055">MLIGNPDGFAVWYDSVDSWSTDNFKNGCFSYFIGGDLIWSLDATIDVDVNLLSSLSCLESDVEDAELFNLPASVSYERLVEKAFPKMDSNVEMNDYRNLVSVGSLLDAGFQVFIIEFEDQAKLVWGRRGEGDAVRELILKRGEFQEVVRDVISRFGFLAR</sequence>
<dbReference type="Pfam" id="PF15593">
    <property type="entry name" value="Imm42"/>
    <property type="match status" value="1"/>
</dbReference>
<dbReference type="AlphaFoldDB" id="A0A2A7SF79"/>
<gene>
    <name evidence="1" type="ORF">CRM94_08520</name>
</gene>
<evidence type="ECO:0000313" key="2">
    <source>
        <dbReference type="Proteomes" id="UP000220629"/>
    </source>
</evidence>
<evidence type="ECO:0000313" key="1">
    <source>
        <dbReference type="EMBL" id="PEH42178.1"/>
    </source>
</evidence>
<accession>A0A2A7SF79</accession>
<protein>
    <submittedName>
        <fullName evidence="1">Uncharacterized protein</fullName>
    </submittedName>
</protein>
<name>A0A2A7SF79_BURGA</name>
<proteinExistence type="predicted"/>
<comment type="caution">
    <text evidence="1">The sequence shown here is derived from an EMBL/GenBank/DDBJ whole genome shotgun (WGS) entry which is preliminary data.</text>
</comment>
<dbReference type="Proteomes" id="UP000220629">
    <property type="component" value="Unassembled WGS sequence"/>
</dbReference>